<organism evidence="2 3">
    <name type="scientific">Morella rubra</name>
    <name type="common">Chinese bayberry</name>
    <dbReference type="NCBI Taxonomy" id="262757"/>
    <lineage>
        <taxon>Eukaryota</taxon>
        <taxon>Viridiplantae</taxon>
        <taxon>Streptophyta</taxon>
        <taxon>Embryophyta</taxon>
        <taxon>Tracheophyta</taxon>
        <taxon>Spermatophyta</taxon>
        <taxon>Magnoliopsida</taxon>
        <taxon>eudicotyledons</taxon>
        <taxon>Gunneridae</taxon>
        <taxon>Pentapetalae</taxon>
        <taxon>rosids</taxon>
        <taxon>fabids</taxon>
        <taxon>Fagales</taxon>
        <taxon>Myricaceae</taxon>
        <taxon>Morella</taxon>
    </lineage>
</organism>
<proteinExistence type="predicted"/>
<dbReference type="EMBL" id="RXIC02000023">
    <property type="protein sequence ID" value="KAB1212676.1"/>
    <property type="molecule type" value="Genomic_DNA"/>
</dbReference>
<feature type="compositionally biased region" description="Basic residues" evidence="1">
    <location>
        <begin position="36"/>
        <end position="48"/>
    </location>
</feature>
<name>A0A6A1VLD5_9ROSI</name>
<feature type="region of interest" description="Disordered" evidence="1">
    <location>
        <begin position="36"/>
        <end position="66"/>
    </location>
</feature>
<dbReference type="OrthoDB" id="755532at2759"/>
<reference evidence="2 3" key="1">
    <citation type="journal article" date="2019" name="Plant Biotechnol. J.">
        <title>The red bayberry genome and genetic basis of sex determination.</title>
        <authorList>
            <person name="Jia H.M."/>
            <person name="Jia H.J."/>
            <person name="Cai Q.L."/>
            <person name="Wang Y."/>
            <person name="Zhao H.B."/>
            <person name="Yang W.F."/>
            <person name="Wang G.Y."/>
            <person name="Li Y.H."/>
            <person name="Zhan D.L."/>
            <person name="Shen Y.T."/>
            <person name="Niu Q.F."/>
            <person name="Chang L."/>
            <person name="Qiu J."/>
            <person name="Zhao L."/>
            <person name="Xie H.B."/>
            <person name="Fu W.Y."/>
            <person name="Jin J."/>
            <person name="Li X.W."/>
            <person name="Jiao Y."/>
            <person name="Zhou C.C."/>
            <person name="Tu T."/>
            <person name="Chai C.Y."/>
            <person name="Gao J.L."/>
            <person name="Fan L.J."/>
            <person name="van de Weg E."/>
            <person name="Wang J.Y."/>
            <person name="Gao Z.S."/>
        </authorList>
    </citation>
    <scope>NUCLEOTIDE SEQUENCE [LARGE SCALE GENOMIC DNA]</scope>
    <source>
        <tissue evidence="2">Leaves</tissue>
    </source>
</reference>
<protein>
    <submittedName>
        <fullName evidence="2">Uncharacterized protein</fullName>
    </submittedName>
</protein>
<sequence>MAIKTPEHGSSKPLPSTLFISMSAFMALCAEKAGRVSRKLKAKTRKSSKKAEPSPSTTPLSKRPKQLLTTISNKAINFMHKKKISEEGSASESGGPELENWGDGGVWQRAILMGDKCEPLDFSGVIYYDSCGNQLNEVPSRSPRASPLPGYLTRARKTEL</sequence>
<evidence type="ECO:0000313" key="2">
    <source>
        <dbReference type="EMBL" id="KAB1212676.1"/>
    </source>
</evidence>
<comment type="caution">
    <text evidence="2">The sequence shown here is derived from an EMBL/GenBank/DDBJ whole genome shotgun (WGS) entry which is preliminary data.</text>
</comment>
<dbReference type="Proteomes" id="UP000516437">
    <property type="component" value="Chromosome 5"/>
</dbReference>
<feature type="region of interest" description="Disordered" evidence="1">
    <location>
        <begin position="136"/>
        <end position="160"/>
    </location>
</feature>
<keyword evidence="3" id="KW-1185">Reference proteome</keyword>
<accession>A0A6A1VLD5</accession>
<gene>
    <name evidence="2" type="ORF">CJ030_MR5G009718</name>
</gene>
<evidence type="ECO:0000313" key="3">
    <source>
        <dbReference type="Proteomes" id="UP000516437"/>
    </source>
</evidence>
<dbReference type="PANTHER" id="PTHR33237">
    <property type="entry name" value="F2P16.13 PROTEIN-RELATED"/>
    <property type="match status" value="1"/>
</dbReference>
<dbReference type="AlphaFoldDB" id="A0A6A1VLD5"/>
<dbReference type="PANTHER" id="PTHR33237:SF46">
    <property type="entry name" value="OS01G0606100 PROTEIN"/>
    <property type="match status" value="1"/>
</dbReference>
<evidence type="ECO:0000256" key="1">
    <source>
        <dbReference type="SAM" id="MobiDB-lite"/>
    </source>
</evidence>